<reference evidence="3" key="1">
    <citation type="journal article" date="2017" name="Proc. Natl. Acad. Sci. U.S.A.">
        <title>Simulation of Deepwater Horizon oil plume reveals substrate specialization within a complex community of hydrocarbon degraders.</title>
        <authorList>
            <person name="Hu P."/>
            <person name="Dubinsky E.A."/>
            <person name="Probst A.J."/>
            <person name="Wang J."/>
            <person name="Sieber C.M.K."/>
            <person name="Tom L.M."/>
            <person name="Gardinali P."/>
            <person name="Banfield J.F."/>
            <person name="Atlas R.M."/>
            <person name="Andersen G.L."/>
        </authorList>
    </citation>
    <scope>NUCLEOTIDE SEQUENCE [LARGE SCALE GENOMIC DNA]</scope>
</reference>
<dbReference type="InterPro" id="IPR013766">
    <property type="entry name" value="Thioredoxin_domain"/>
</dbReference>
<dbReference type="PANTHER" id="PTHR45663:SF11">
    <property type="entry name" value="GEO12009P1"/>
    <property type="match status" value="1"/>
</dbReference>
<dbReference type="Gene3D" id="1.25.40.10">
    <property type="entry name" value="Tetratricopeptide repeat domain"/>
    <property type="match status" value="2"/>
</dbReference>
<name>A0A1Y5DY65_COLPS</name>
<dbReference type="Gene3D" id="3.40.30.10">
    <property type="entry name" value="Glutaredoxin"/>
    <property type="match status" value="1"/>
</dbReference>
<protein>
    <submittedName>
        <fullName evidence="2">Co-chaperone YbbN</fullName>
    </submittedName>
</protein>
<dbReference type="Pfam" id="PF14559">
    <property type="entry name" value="TPR_19"/>
    <property type="match status" value="1"/>
</dbReference>
<sequence length="280" mass="31042">MIAITLDNFQQVVVEESKNKLVLVSFWAEQVPESVELRNKLAAKLSNLSEHITLATVDCQSQGQIAEQFGIKGLPTAILLKDAQPLDGISGPQDDASIAKFLDSHLPKPEDILLAQAKVALGDNLLVEAQNIIMQAYQIDNNRADIKLILIDVYLQTGKTSEAKTLLDTIMMVDQDSEYHALIAKLELAEQAENSPEIKALEAQLKATPDDINLSQQLAAQYSQVNRQEDALTILFRLVQAGDESTKERSKELFLDVLKALPDGDPLAAKFRRKLYTLMY</sequence>
<dbReference type="GO" id="GO:0006950">
    <property type="term" value="P:response to stress"/>
    <property type="evidence" value="ECO:0007669"/>
    <property type="project" value="UniProtKB-ARBA"/>
</dbReference>
<dbReference type="InterPro" id="IPR011990">
    <property type="entry name" value="TPR-like_helical_dom_sf"/>
</dbReference>
<dbReference type="GO" id="GO:0005829">
    <property type="term" value="C:cytosol"/>
    <property type="evidence" value="ECO:0007669"/>
    <property type="project" value="TreeGrafter"/>
</dbReference>
<dbReference type="PANTHER" id="PTHR45663">
    <property type="entry name" value="GEO12009P1"/>
    <property type="match status" value="1"/>
</dbReference>
<dbReference type="GO" id="GO:0045454">
    <property type="term" value="P:cell redox homeostasis"/>
    <property type="evidence" value="ECO:0007669"/>
    <property type="project" value="TreeGrafter"/>
</dbReference>
<dbReference type="InterPro" id="IPR036249">
    <property type="entry name" value="Thioredoxin-like_sf"/>
</dbReference>
<accession>A0A1Y5DY65</accession>
<comment type="caution">
    <text evidence="2">The sequence shown here is derived from an EMBL/GenBank/DDBJ whole genome shotgun (WGS) entry which is preliminary data.</text>
</comment>
<feature type="domain" description="Thioredoxin" evidence="1">
    <location>
        <begin position="1"/>
        <end position="107"/>
    </location>
</feature>
<dbReference type="CDD" id="cd02956">
    <property type="entry name" value="ybbN"/>
    <property type="match status" value="1"/>
</dbReference>
<evidence type="ECO:0000313" key="2">
    <source>
        <dbReference type="EMBL" id="OUR74910.1"/>
    </source>
</evidence>
<dbReference type="Proteomes" id="UP000243053">
    <property type="component" value="Unassembled WGS sequence"/>
</dbReference>
<dbReference type="SUPFAM" id="SSF48452">
    <property type="entry name" value="TPR-like"/>
    <property type="match status" value="1"/>
</dbReference>
<organism evidence="2 3">
    <name type="scientific">Colwellia psychrerythraea</name>
    <name type="common">Vibrio psychroerythus</name>
    <dbReference type="NCBI Taxonomy" id="28229"/>
    <lineage>
        <taxon>Bacteria</taxon>
        <taxon>Pseudomonadati</taxon>
        <taxon>Pseudomonadota</taxon>
        <taxon>Gammaproteobacteria</taxon>
        <taxon>Alteromonadales</taxon>
        <taxon>Colwelliaceae</taxon>
        <taxon>Colwellia</taxon>
    </lineage>
</organism>
<evidence type="ECO:0000313" key="3">
    <source>
        <dbReference type="Proteomes" id="UP000243053"/>
    </source>
</evidence>
<gene>
    <name evidence="2" type="ORF">A9Q75_19405</name>
</gene>
<dbReference type="SUPFAM" id="SSF52833">
    <property type="entry name" value="Thioredoxin-like"/>
    <property type="match status" value="1"/>
</dbReference>
<dbReference type="Pfam" id="PF00085">
    <property type="entry name" value="Thioredoxin"/>
    <property type="match status" value="1"/>
</dbReference>
<evidence type="ECO:0000259" key="1">
    <source>
        <dbReference type="PROSITE" id="PS51352"/>
    </source>
</evidence>
<dbReference type="PROSITE" id="PS51352">
    <property type="entry name" value="THIOREDOXIN_2"/>
    <property type="match status" value="1"/>
</dbReference>
<dbReference type="Pfam" id="PF14561">
    <property type="entry name" value="TPR_20"/>
    <property type="match status" value="1"/>
</dbReference>
<proteinExistence type="predicted"/>
<dbReference type="AlphaFoldDB" id="A0A1Y5DY65"/>
<dbReference type="EMBL" id="MAAF01000120">
    <property type="protein sequence ID" value="OUR74910.1"/>
    <property type="molecule type" value="Genomic_DNA"/>
</dbReference>
<dbReference type="GO" id="GO:0015035">
    <property type="term" value="F:protein-disulfide reductase activity"/>
    <property type="evidence" value="ECO:0007669"/>
    <property type="project" value="TreeGrafter"/>
</dbReference>